<keyword evidence="5" id="KW-1133">Transmembrane helix</keyword>
<keyword evidence="2" id="KW-0408">Iron</keyword>
<reference evidence="6 7" key="1">
    <citation type="journal article" date="2024" name="Front. Microbiol.">
        <title>Novel thermophilic genera Geochorda gen. nov. and Carboxydochorda gen. nov. from the deep terrestrial subsurface reveal the ecophysiological diversity in the class Limnochordia.</title>
        <authorList>
            <person name="Karnachuk O.V."/>
            <person name="Lukina A.P."/>
            <person name="Avakyan M.R."/>
            <person name="Kadnikov V.V."/>
            <person name="Begmatov S."/>
            <person name="Beletsky A.V."/>
            <person name="Vlasova K.G."/>
            <person name="Novikov A.A."/>
            <person name="Shcherbakova V.A."/>
            <person name="Mardanov A.V."/>
            <person name="Ravin N.V."/>
        </authorList>
    </citation>
    <scope>NUCLEOTIDE SEQUENCE [LARGE SCALE GENOMIC DNA]</scope>
    <source>
        <strain evidence="6 7">L945</strain>
    </source>
</reference>
<dbReference type="Gene3D" id="2.40.50.140">
    <property type="entry name" value="Nucleic acid-binding proteins"/>
    <property type="match status" value="1"/>
</dbReference>
<evidence type="ECO:0000313" key="7">
    <source>
        <dbReference type="Proteomes" id="UP001332192"/>
    </source>
</evidence>
<comment type="subcellular location">
    <subcellularLocation>
        <location evidence="1">Membrane</location>
    </subcellularLocation>
</comment>
<dbReference type="InterPro" id="IPR012340">
    <property type="entry name" value="NA-bd_OB-fold"/>
</dbReference>
<dbReference type="Pfam" id="PF03100">
    <property type="entry name" value="CcmE"/>
    <property type="match status" value="1"/>
</dbReference>
<evidence type="ECO:0000256" key="2">
    <source>
        <dbReference type="ARBA" id="ARBA00022617"/>
    </source>
</evidence>
<gene>
    <name evidence="6" type="ORF">U7230_11305</name>
</gene>
<feature type="transmembrane region" description="Helical" evidence="5">
    <location>
        <begin position="7"/>
        <end position="26"/>
    </location>
</feature>
<dbReference type="InterPro" id="IPR036127">
    <property type="entry name" value="CcmE-like_sf"/>
</dbReference>
<evidence type="ECO:0000256" key="5">
    <source>
        <dbReference type="SAM" id="Phobius"/>
    </source>
</evidence>
<keyword evidence="7" id="KW-1185">Reference proteome</keyword>
<evidence type="ECO:0000256" key="4">
    <source>
        <dbReference type="ARBA" id="ARBA00023136"/>
    </source>
</evidence>
<protein>
    <submittedName>
        <fullName evidence="6">Cytochrome c maturation protein CcmE</fullName>
    </submittedName>
</protein>
<dbReference type="EMBL" id="CP141615">
    <property type="protein sequence ID" value="WRP16673.1"/>
    <property type="molecule type" value="Genomic_DNA"/>
</dbReference>
<dbReference type="RefSeq" id="WP_324715945.1">
    <property type="nucleotide sequence ID" value="NZ_CP141615.1"/>
</dbReference>
<sequence length="150" mass="15833">MKGRTRIWVGAAVMLAATLYLMVTGFRQTATYYLSVGEAIASVQSSGEPIPVRIRGQVREGTLEVDPVGLVVRFQLEQAPGDGGPAVQAAAAASQSLHVTYHGARPDNLEEGQQVIVEGRLSPGGELSATQLLVTCPSRYEAAPDGQEGR</sequence>
<organism evidence="6 7">
    <name type="scientific">Carboxydichorda subterranea</name>
    <dbReference type="NCBI Taxonomy" id="3109565"/>
    <lineage>
        <taxon>Bacteria</taxon>
        <taxon>Bacillati</taxon>
        <taxon>Bacillota</taxon>
        <taxon>Limnochordia</taxon>
        <taxon>Limnochordales</taxon>
        <taxon>Geochordaceae</taxon>
        <taxon>Carboxydichorda</taxon>
    </lineage>
</organism>
<evidence type="ECO:0000313" key="6">
    <source>
        <dbReference type="EMBL" id="WRP16673.1"/>
    </source>
</evidence>
<keyword evidence="2" id="KW-0349">Heme</keyword>
<name>A0ABZ1BVJ5_9FIRM</name>
<evidence type="ECO:0000256" key="3">
    <source>
        <dbReference type="ARBA" id="ARBA00022748"/>
    </source>
</evidence>
<keyword evidence="4 5" id="KW-0472">Membrane</keyword>
<accession>A0ABZ1BVJ5</accession>
<keyword evidence="3" id="KW-0201">Cytochrome c-type biogenesis</keyword>
<keyword evidence="5" id="KW-0812">Transmembrane</keyword>
<proteinExistence type="predicted"/>
<evidence type="ECO:0000256" key="1">
    <source>
        <dbReference type="ARBA" id="ARBA00004370"/>
    </source>
</evidence>
<dbReference type="SUPFAM" id="SSF82093">
    <property type="entry name" value="Heme chaperone CcmE"/>
    <property type="match status" value="1"/>
</dbReference>
<dbReference type="Proteomes" id="UP001332192">
    <property type="component" value="Chromosome"/>
</dbReference>
<dbReference type="InterPro" id="IPR004329">
    <property type="entry name" value="CcmE"/>
</dbReference>
<keyword evidence="2" id="KW-0479">Metal-binding</keyword>